<dbReference type="Proteomes" id="UP000638353">
    <property type="component" value="Unassembled WGS sequence"/>
</dbReference>
<evidence type="ECO:0000256" key="1">
    <source>
        <dbReference type="SAM" id="MobiDB-lite"/>
    </source>
</evidence>
<dbReference type="Pfam" id="PF04149">
    <property type="entry name" value="DUF397"/>
    <property type="match status" value="1"/>
</dbReference>
<evidence type="ECO:0000313" key="4">
    <source>
        <dbReference type="Proteomes" id="UP000638353"/>
    </source>
</evidence>
<organism evidence="3 4">
    <name type="scientific">Streptomyces finlayi</name>
    <dbReference type="NCBI Taxonomy" id="67296"/>
    <lineage>
        <taxon>Bacteria</taxon>
        <taxon>Bacillati</taxon>
        <taxon>Actinomycetota</taxon>
        <taxon>Actinomycetes</taxon>
        <taxon>Kitasatosporales</taxon>
        <taxon>Streptomycetaceae</taxon>
        <taxon>Streptomyces</taxon>
    </lineage>
</organism>
<dbReference type="RefSeq" id="WP_189820606.1">
    <property type="nucleotide sequence ID" value="NZ_BMVC01000001.1"/>
</dbReference>
<proteinExistence type="predicted"/>
<dbReference type="AlphaFoldDB" id="A0A918WS30"/>
<gene>
    <name evidence="3" type="ORF">GCM10010334_00420</name>
</gene>
<reference evidence="3" key="2">
    <citation type="submission" date="2020-09" db="EMBL/GenBank/DDBJ databases">
        <authorList>
            <person name="Sun Q."/>
            <person name="Ohkuma M."/>
        </authorList>
    </citation>
    <scope>NUCLEOTIDE SEQUENCE</scope>
    <source>
        <strain evidence="3">JCM 4637</strain>
    </source>
</reference>
<feature type="domain" description="DUF397" evidence="2">
    <location>
        <begin position="9"/>
        <end position="62"/>
    </location>
</feature>
<reference evidence="3" key="1">
    <citation type="journal article" date="2014" name="Int. J. Syst. Evol. Microbiol.">
        <title>Complete genome sequence of Corynebacterium casei LMG S-19264T (=DSM 44701T), isolated from a smear-ripened cheese.</title>
        <authorList>
            <consortium name="US DOE Joint Genome Institute (JGI-PGF)"/>
            <person name="Walter F."/>
            <person name="Albersmeier A."/>
            <person name="Kalinowski J."/>
            <person name="Ruckert C."/>
        </authorList>
    </citation>
    <scope>NUCLEOTIDE SEQUENCE</scope>
    <source>
        <strain evidence="3">JCM 4637</strain>
    </source>
</reference>
<sequence length="73" mass="7712">MIDRRVTTEFKKPSASQGGSQDCVEVAHTVDGGRAVRDTKDRGPATQFYGPAGWNTFVAALKEGALGRQTGAS</sequence>
<feature type="compositionally biased region" description="Basic and acidic residues" evidence="1">
    <location>
        <begin position="1"/>
        <end position="12"/>
    </location>
</feature>
<accession>A0A918WS30</accession>
<dbReference type="EMBL" id="BMVC01000001">
    <property type="protein sequence ID" value="GHC76634.1"/>
    <property type="molecule type" value="Genomic_DNA"/>
</dbReference>
<dbReference type="InterPro" id="IPR007278">
    <property type="entry name" value="DUF397"/>
</dbReference>
<evidence type="ECO:0000313" key="3">
    <source>
        <dbReference type="EMBL" id="GHC76634.1"/>
    </source>
</evidence>
<evidence type="ECO:0000259" key="2">
    <source>
        <dbReference type="Pfam" id="PF04149"/>
    </source>
</evidence>
<protein>
    <recommendedName>
        <fullName evidence="2">DUF397 domain-containing protein</fullName>
    </recommendedName>
</protein>
<name>A0A918WS30_9ACTN</name>
<comment type="caution">
    <text evidence="3">The sequence shown here is derived from an EMBL/GenBank/DDBJ whole genome shotgun (WGS) entry which is preliminary data.</text>
</comment>
<feature type="region of interest" description="Disordered" evidence="1">
    <location>
        <begin position="1"/>
        <end position="23"/>
    </location>
</feature>